<evidence type="ECO:0000256" key="2">
    <source>
        <dbReference type="SAM" id="Phobius"/>
    </source>
</evidence>
<name>A0A2A7SHZ8_BURGA</name>
<keyword evidence="2" id="KW-1133">Transmembrane helix</keyword>
<dbReference type="RefSeq" id="WP_098152777.1">
    <property type="nucleotide sequence ID" value="NZ_CADEQH010000005.1"/>
</dbReference>
<reference evidence="4" key="1">
    <citation type="submission" date="2017-09" db="EMBL/GenBank/DDBJ databases">
        <title>FDA dAtabase for Regulatory Grade micrObial Sequences (FDA-ARGOS): Supporting development and validation of Infectious Disease Dx tests.</title>
        <authorList>
            <person name="Minogue T."/>
            <person name="Wolcott M."/>
            <person name="Wasieloski L."/>
            <person name="Aguilar W."/>
            <person name="Moore D."/>
            <person name="Tallon L."/>
            <person name="Sadzewicz L."/>
            <person name="Ott S."/>
            <person name="Zhao X."/>
            <person name="Nagaraj S."/>
            <person name="Vavikolanu K."/>
            <person name="Aluvathingal J."/>
            <person name="Nadendla S."/>
            <person name="Sichtig H."/>
        </authorList>
    </citation>
    <scope>NUCLEOTIDE SEQUENCE [LARGE SCALE GENOMIC DNA]</scope>
    <source>
        <strain evidence="4">FDAARGOS_390</strain>
    </source>
</reference>
<accession>A0A2A7SHZ8</accession>
<keyword evidence="2" id="KW-0472">Membrane</keyword>
<evidence type="ECO:0000256" key="1">
    <source>
        <dbReference type="SAM" id="MobiDB-lite"/>
    </source>
</evidence>
<organism evidence="3 4">
    <name type="scientific">Burkholderia gladioli</name>
    <name type="common">Pseudomonas marginata</name>
    <name type="synonym">Phytomonas marginata</name>
    <dbReference type="NCBI Taxonomy" id="28095"/>
    <lineage>
        <taxon>Bacteria</taxon>
        <taxon>Pseudomonadati</taxon>
        <taxon>Pseudomonadota</taxon>
        <taxon>Betaproteobacteria</taxon>
        <taxon>Burkholderiales</taxon>
        <taxon>Burkholderiaceae</taxon>
        <taxon>Burkholderia</taxon>
    </lineage>
</organism>
<proteinExistence type="predicted"/>
<feature type="transmembrane region" description="Helical" evidence="2">
    <location>
        <begin position="42"/>
        <end position="63"/>
    </location>
</feature>
<feature type="region of interest" description="Disordered" evidence="1">
    <location>
        <begin position="1"/>
        <end position="26"/>
    </location>
</feature>
<keyword evidence="2" id="KW-0812">Transmembrane</keyword>
<gene>
    <name evidence="3" type="ORF">CRM94_12565</name>
</gene>
<evidence type="ECO:0000313" key="3">
    <source>
        <dbReference type="EMBL" id="PEH42915.1"/>
    </source>
</evidence>
<comment type="caution">
    <text evidence="3">The sequence shown here is derived from an EMBL/GenBank/DDBJ whole genome shotgun (WGS) entry which is preliminary data.</text>
</comment>
<evidence type="ECO:0000313" key="4">
    <source>
        <dbReference type="Proteomes" id="UP000220629"/>
    </source>
</evidence>
<dbReference type="AlphaFoldDB" id="A0A2A7SHZ8"/>
<protein>
    <submittedName>
        <fullName evidence="3">Uncharacterized protein</fullName>
    </submittedName>
</protein>
<feature type="compositionally biased region" description="Basic and acidic residues" evidence="1">
    <location>
        <begin position="7"/>
        <end position="26"/>
    </location>
</feature>
<dbReference type="Proteomes" id="UP000220629">
    <property type="component" value="Unassembled WGS sequence"/>
</dbReference>
<dbReference type="EMBL" id="PDDY01000001">
    <property type="protein sequence ID" value="PEH42915.1"/>
    <property type="molecule type" value="Genomic_DNA"/>
</dbReference>
<sequence>MACTGESLRKIDHAGRARASGEHENENDSEAALAWRLLGAHLAGLVFGVAILAAATVLVRGVLHVI</sequence>